<keyword evidence="12" id="KW-0460">Magnesium</keyword>
<dbReference type="Pfam" id="PF03747">
    <property type="entry name" value="ADP_ribosyl_GH"/>
    <property type="match status" value="1"/>
</dbReference>
<dbReference type="AlphaFoldDB" id="A0A0F4ZH64"/>
<dbReference type="InterPro" id="IPR036705">
    <property type="entry name" value="Ribosyl_crysJ1_sf"/>
</dbReference>
<keyword evidence="12" id="KW-0479">Metal-binding</keyword>
<dbReference type="PANTHER" id="PTHR16222:SF24">
    <property type="entry name" value="ADP-RIBOSYLHYDROLASE ARH3"/>
    <property type="match status" value="1"/>
</dbReference>
<accession>A0A0F4ZH64</accession>
<feature type="binding site" evidence="12">
    <location>
        <position position="273"/>
    </location>
    <ligand>
        <name>Mg(2+)</name>
        <dbReference type="ChEBI" id="CHEBI:18420"/>
        <label>1</label>
    </ligand>
</feature>
<comment type="catalytic activity">
    <reaction evidence="11">
        <text>alpha-NAD(+) + H2O = ADP-D-ribose + nicotinamide + H(+)</text>
        <dbReference type="Rhea" id="RHEA:68792"/>
        <dbReference type="ChEBI" id="CHEBI:15377"/>
        <dbReference type="ChEBI" id="CHEBI:15378"/>
        <dbReference type="ChEBI" id="CHEBI:17154"/>
        <dbReference type="ChEBI" id="CHEBI:57967"/>
        <dbReference type="ChEBI" id="CHEBI:77017"/>
    </reaction>
</comment>
<proteinExistence type="inferred from homology"/>
<evidence type="ECO:0000256" key="6">
    <source>
        <dbReference type="ARBA" id="ARBA00042471"/>
    </source>
</evidence>
<dbReference type="InterPro" id="IPR005502">
    <property type="entry name" value="Ribosyl_crysJ1"/>
</dbReference>
<evidence type="ECO:0000256" key="12">
    <source>
        <dbReference type="PIRSR" id="PIRSR605502-1"/>
    </source>
</evidence>
<evidence type="ECO:0000313" key="14">
    <source>
        <dbReference type="Proteomes" id="UP000033483"/>
    </source>
</evidence>
<dbReference type="PANTHER" id="PTHR16222">
    <property type="entry name" value="ADP-RIBOSYLGLYCOHYDROLASE"/>
    <property type="match status" value="1"/>
</dbReference>
<keyword evidence="14" id="KW-1185">Reference proteome</keyword>
<dbReference type="InterPro" id="IPR050792">
    <property type="entry name" value="ADP-ribosylglycohydrolase"/>
</dbReference>
<evidence type="ECO:0000256" key="11">
    <source>
        <dbReference type="ARBA" id="ARBA00049015"/>
    </source>
</evidence>
<gene>
    <name evidence="13" type="ORF">TD95_003106</name>
</gene>
<evidence type="ECO:0000256" key="7">
    <source>
        <dbReference type="ARBA" id="ARBA00042722"/>
    </source>
</evidence>
<feature type="binding site" evidence="12">
    <location>
        <position position="60"/>
    </location>
    <ligand>
        <name>Mg(2+)</name>
        <dbReference type="ChEBI" id="CHEBI:18420"/>
        <label>1</label>
    </ligand>
</feature>
<evidence type="ECO:0000256" key="2">
    <source>
        <dbReference type="ARBA" id="ARBA00012255"/>
    </source>
</evidence>
<dbReference type="Gene3D" id="1.10.4080.10">
    <property type="entry name" value="ADP-ribosylation/Crystallin J1"/>
    <property type="match status" value="1"/>
</dbReference>
<evidence type="ECO:0000256" key="1">
    <source>
        <dbReference type="ARBA" id="ARBA00010702"/>
    </source>
</evidence>
<name>A0A0F4ZH64_9PEZI</name>
<comment type="cofactor">
    <cofactor evidence="12">
        <name>Mg(2+)</name>
        <dbReference type="ChEBI" id="CHEBI:18420"/>
    </cofactor>
    <text evidence="12">Binds 2 magnesium ions per subunit.</text>
</comment>
<feature type="binding site" evidence="12">
    <location>
        <position position="62"/>
    </location>
    <ligand>
        <name>Mg(2+)</name>
        <dbReference type="ChEBI" id="CHEBI:18420"/>
        <label>1</label>
    </ligand>
</feature>
<dbReference type="EMBL" id="LAEV01000830">
    <property type="protein sequence ID" value="KKA29456.1"/>
    <property type="molecule type" value="Genomic_DNA"/>
</dbReference>
<feature type="binding site" evidence="12">
    <location>
        <position position="61"/>
    </location>
    <ligand>
        <name>Mg(2+)</name>
        <dbReference type="ChEBI" id="CHEBI:18420"/>
        <label>1</label>
    </ligand>
</feature>
<evidence type="ECO:0000256" key="4">
    <source>
        <dbReference type="ARBA" id="ARBA00041057"/>
    </source>
</evidence>
<reference evidence="13 14" key="1">
    <citation type="submission" date="2015-03" db="EMBL/GenBank/DDBJ databases">
        <authorList>
            <person name="Radwan O."/>
            <person name="Al-Naeli F.A."/>
            <person name="Rendon G.A."/>
            <person name="Fields C."/>
        </authorList>
    </citation>
    <scope>NUCLEOTIDE SEQUENCE [LARGE SCALE GENOMIC DNA]</scope>
    <source>
        <strain evidence="13">CR-DP1</strain>
    </source>
</reference>
<evidence type="ECO:0000256" key="5">
    <source>
        <dbReference type="ARBA" id="ARBA00042398"/>
    </source>
</evidence>
<feature type="binding site" evidence="12">
    <location>
        <position position="274"/>
    </location>
    <ligand>
        <name>Mg(2+)</name>
        <dbReference type="ChEBI" id="CHEBI:18420"/>
        <label>1</label>
    </ligand>
</feature>
<dbReference type="OrthoDB" id="2021138at2759"/>
<comment type="similarity">
    <text evidence="1">Belongs to the ADP-ribosylglycohydrolase family.</text>
</comment>
<dbReference type="GO" id="GO:0046872">
    <property type="term" value="F:metal ion binding"/>
    <property type="evidence" value="ECO:0007669"/>
    <property type="project" value="UniProtKB-KW"/>
</dbReference>
<evidence type="ECO:0000256" key="8">
    <source>
        <dbReference type="ARBA" id="ARBA00042850"/>
    </source>
</evidence>
<evidence type="ECO:0000256" key="9">
    <source>
        <dbReference type="ARBA" id="ARBA00043187"/>
    </source>
</evidence>
<sequence length="319" mass="34141">MAQITRQDRILGALLGVHAGDSLGATMEFQSWTSIRETHPNGLRDIVGGGLFQWPAGHATDDTDLTRAILLAYRDTSRCLYTPTDVAVVAGTYMLDWLDGHWPGRTPGVRPRDAGVATLRGLARFRASRDPARAGAGHGQRGNGSLMRCVPTGALVMDRAARMRDSARLSAITHDDAVCVVACVAYNEMVAVLVEGGSVRRAVEEGVRVARDGCTLSLTELLSQDPRHSQHLVGGGAGYVLDSLLLAVAALNDERPSLEDVLGDVVRVGMDTDSNAAIAGGLLGAMRGMQGIPQRWIERLQFAEEFTEVVTELGRGRGF</sequence>
<comment type="caution">
    <text evidence="13">The sequence shown here is derived from an EMBL/GenBank/DDBJ whole genome shotgun (WGS) entry which is preliminary data.</text>
</comment>
<dbReference type="EC" id="3.2.1.143" evidence="2"/>
<keyword evidence="3" id="KW-0378">Hydrolase</keyword>
<dbReference type="Proteomes" id="UP000033483">
    <property type="component" value="Unassembled WGS sequence"/>
</dbReference>
<dbReference type="GO" id="GO:0004649">
    <property type="term" value="F:poly(ADP-ribose) glycohydrolase activity"/>
    <property type="evidence" value="ECO:0007669"/>
    <property type="project" value="UniProtKB-EC"/>
</dbReference>
<organism evidence="13 14">
    <name type="scientific">Thielaviopsis punctulata</name>
    <dbReference type="NCBI Taxonomy" id="72032"/>
    <lineage>
        <taxon>Eukaryota</taxon>
        <taxon>Fungi</taxon>
        <taxon>Dikarya</taxon>
        <taxon>Ascomycota</taxon>
        <taxon>Pezizomycotina</taxon>
        <taxon>Sordariomycetes</taxon>
        <taxon>Hypocreomycetidae</taxon>
        <taxon>Microascales</taxon>
        <taxon>Ceratocystidaceae</taxon>
        <taxon>Thielaviopsis</taxon>
    </lineage>
</organism>
<evidence type="ECO:0000256" key="3">
    <source>
        <dbReference type="ARBA" id="ARBA00022801"/>
    </source>
</evidence>
<feature type="binding site" evidence="12">
    <location>
        <position position="271"/>
    </location>
    <ligand>
        <name>Mg(2+)</name>
        <dbReference type="ChEBI" id="CHEBI:18420"/>
        <label>1</label>
    </ligand>
</feature>
<evidence type="ECO:0000256" key="10">
    <source>
        <dbReference type="ARBA" id="ARBA00043193"/>
    </source>
</evidence>
<dbReference type="SUPFAM" id="SSF101478">
    <property type="entry name" value="ADP-ribosylglycohydrolase"/>
    <property type="match status" value="1"/>
</dbReference>
<protein>
    <recommendedName>
        <fullName evidence="4">ADP-ribosylhydrolase ARH3</fullName>
        <ecNumber evidence="2">3.2.1.143</ecNumber>
    </recommendedName>
    <alternativeName>
        <fullName evidence="5">ADP-ribose glycohydrolase ARH3</fullName>
    </alternativeName>
    <alternativeName>
        <fullName evidence="6">ADP-ribosylhydrolase 3</fullName>
    </alternativeName>
    <alternativeName>
        <fullName evidence="9">O-acetyl-ADP-ribose deacetylase ARH3</fullName>
    </alternativeName>
    <alternativeName>
        <fullName evidence="10">Poly(ADP-ribose) glycohydrolase ARH3</fullName>
    </alternativeName>
    <alternativeName>
        <fullName evidence="8">[Protein ADP-ribosylarginine] hydrolase-like protein 2</fullName>
    </alternativeName>
    <alternativeName>
        <fullName evidence="7">[Protein ADP-ribosylserine] hydrolase</fullName>
    </alternativeName>
</protein>
<evidence type="ECO:0000313" key="13">
    <source>
        <dbReference type="EMBL" id="KKA29456.1"/>
    </source>
</evidence>